<evidence type="ECO:0000313" key="2">
    <source>
        <dbReference type="Proteomes" id="UP001189429"/>
    </source>
</evidence>
<dbReference type="Proteomes" id="UP001189429">
    <property type="component" value="Unassembled WGS sequence"/>
</dbReference>
<dbReference type="Gene3D" id="3.60.40.10">
    <property type="entry name" value="PPM-type phosphatase domain"/>
    <property type="match status" value="1"/>
</dbReference>
<name>A0ABN9U3S8_9DINO</name>
<proteinExistence type="predicted"/>
<sequence length="267" mass="28645">MPMMLRLASWCAAKAQHPLLNKPSADMAAAAANWGVVCDGVSGVAPRFNPEDLSWDLWNCLRFLLRQRFHWACDKQEFDAQVVREIGGDARSMATDAPAALLQLAIQTTTLYGSTTVGFFSVSGTKMAYCHIGDASIQARRKSALTGSYTRLFITRDHHVRIATASGEVIGPKQLAFLPGVARVGVDLERAVAQADYGTVNLNPRDIIICCSGGIVDNVPYESFKVILTGTDDDVHAAADQTVKCAQLHGAPKPDDISIVIGVVGCA</sequence>
<reference evidence="1" key="1">
    <citation type="submission" date="2023-10" db="EMBL/GenBank/DDBJ databases">
        <authorList>
            <person name="Chen Y."/>
            <person name="Shah S."/>
            <person name="Dougan E. K."/>
            <person name="Thang M."/>
            <person name="Chan C."/>
        </authorList>
    </citation>
    <scope>NUCLEOTIDE SEQUENCE [LARGE SCALE GENOMIC DNA]</scope>
</reference>
<comment type="caution">
    <text evidence="1">The sequence shown here is derived from an EMBL/GenBank/DDBJ whole genome shotgun (WGS) entry which is preliminary data.</text>
</comment>
<evidence type="ECO:0008006" key="3">
    <source>
        <dbReference type="Google" id="ProtNLM"/>
    </source>
</evidence>
<protein>
    <recommendedName>
        <fullName evidence="3">Protein-serine/threonine phosphatase</fullName>
    </recommendedName>
</protein>
<accession>A0ABN9U3S8</accession>
<organism evidence="1 2">
    <name type="scientific">Prorocentrum cordatum</name>
    <dbReference type="NCBI Taxonomy" id="2364126"/>
    <lineage>
        <taxon>Eukaryota</taxon>
        <taxon>Sar</taxon>
        <taxon>Alveolata</taxon>
        <taxon>Dinophyceae</taxon>
        <taxon>Prorocentrales</taxon>
        <taxon>Prorocentraceae</taxon>
        <taxon>Prorocentrum</taxon>
    </lineage>
</organism>
<dbReference type="InterPro" id="IPR036457">
    <property type="entry name" value="PPM-type-like_dom_sf"/>
</dbReference>
<evidence type="ECO:0000313" key="1">
    <source>
        <dbReference type="EMBL" id="CAK0853001.1"/>
    </source>
</evidence>
<gene>
    <name evidence="1" type="ORF">PCOR1329_LOCUS44616</name>
</gene>
<dbReference type="EMBL" id="CAUYUJ010015363">
    <property type="protein sequence ID" value="CAK0853001.1"/>
    <property type="molecule type" value="Genomic_DNA"/>
</dbReference>
<keyword evidence="2" id="KW-1185">Reference proteome</keyword>
<dbReference type="SUPFAM" id="SSF81606">
    <property type="entry name" value="PP2C-like"/>
    <property type="match status" value="1"/>
</dbReference>